<dbReference type="InterPro" id="IPR023606">
    <property type="entry name" value="CoA-Trfase_III_dom_1_sf"/>
</dbReference>
<gene>
    <name evidence="2" type="ORF">R7226_01670</name>
</gene>
<keyword evidence="3" id="KW-1185">Reference proteome</keyword>
<dbReference type="SUPFAM" id="SSF89796">
    <property type="entry name" value="CoA-transferase family III (CaiB/BaiF)"/>
    <property type="match status" value="1"/>
</dbReference>
<dbReference type="Gene3D" id="3.40.50.10540">
    <property type="entry name" value="Crotonobetainyl-coa:carnitine coa-transferase, domain 1"/>
    <property type="match status" value="1"/>
</dbReference>
<dbReference type="InterPro" id="IPR044855">
    <property type="entry name" value="CoA-Trfase_III_dom3_sf"/>
</dbReference>
<dbReference type="PANTHER" id="PTHR48207:SF3">
    <property type="entry name" value="SUCCINATE--HYDROXYMETHYLGLUTARATE COA-TRANSFERASE"/>
    <property type="match status" value="1"/>
</dbReference>
<protein>
    <submittedName>
        <fullName evidence="2">CaiB/BaiF CoA-transferase family protein</fullName>
    </submittedName>
</protein>
<dbReference type="EMBL" id="JAWSTH010000002">
    <property type="protein sequence ID" value="MDW5593027.1"/>
    <property type="molecule type" value="Genomic_DNA"/>
</dbReference>
<name>A0ABU4HI90_9ACTN</name>
<evidence type="ECO:0000313" key="2">
    <source>
        <dbReference type="EMBL" id="MDW5593027.1"/>
    </source>
</evidence>
<proteinExistence type="predicted"/>
<evidence type="ECO:0000313" key="3">
    <source>
        <dbReference type="Proteomes" id="UP001284601"/>
    </source>
</evidence>
<reference evidence="3" key="1">
    <citation type="submission" date="2023-07" db="EMBL/GenBank/DDBJ databases">
        <title>Conexibacter stalactiti sp. nov., isolated from stalactites in a lava cave and emended description of the genus Conexibacter.</title>
        <authorList>
            <person name="Lee S.D."/>
        </authorList>
    </citation>
    <scope>NUCLEOTIDE SEQUENCE [LARGE SCALE GENOMIC DNA]</scope>
    <source>
        <strain evidence="3">KCTC 39840</strain>
    </source>
</reference>
<dbReference type="RefSeq" id="WP_318595288.1">
    <property type="nucleotide sequence ID" value="NZ_JAWSTH010000002.1"/>
</dbReference>
<dbReference type="Gene3D" id="3.30.1540.10">
    <property type="entry name" value="formyl-coa transferase, domain 3"/>
    <property type="match status" value="1"/>
</dbReference>
<dbReference type="PANTHER" id="PTHR48207">
    <property type="entry name" value="SUCCINATE--HYDROXYMETHYLGLUTARATE COA-TRANSFERASE"/>
    <property type="match status" value="1"/>
</dbReference>
<accession>A0ABU4HI90</accession>
<sequence length="388" mass="41263">MSPDPACPLEGVRVLDFTRILSGPYCSLLLSDLGADVIKVERPRVGDDTRHWGPPYLDEEAAVSTYFAALNRGKRSIALDLTDDDDRATLDRLVERVDVVIENFRPEVAEQLGLAHERLAGINPAIVTCSVSGYGRTGPYAGLAGTEIVVEAMSGLMEVTGPADGEPVRMGIAMVDIATGLAAATRIVAALLHARESGVGAPVDVSLYATAIGALGTLVTSYSATGDQPRRWGSHHPTISPYGGFPCADGHLITGVINDARWSVFCSVIELPDLAEREQFATNALRVTHREELESAIAAQTRTRPVEHWVGRLRREGLLAAPIRTVGAAVDDAATRQMGLFVEIDGHPGVVSPRLDGVAHDGAPQTVPRLGEHQQTVLAELLPDVSAA</sequence>
<evidence type="ECO:0000256" key="1">
    <source>
        <dbReference type="ARBA" id="ARBA00022679"/>
    </source>
</evidence>
<dbReference type="Proteomes" id="UP001284601">
    <property type="component" value="Unassembled WGS sequence"/>
</dbReference>
<comment type="caution">
    <text evidence="2">The sequence shown here is derived from an EMBL/GenBank/DDBJ whole genome shotgun (WGS) entry which is preliminary data.</text>
</comment>
<dbReference type="InterPro" id="IPR050483">
    <property type="entry name" value="CoA-transferase_III_domain"/>
</dbReference>
<dbReference type="InterPro" id="IPR003673">
    <property type="entry name" value="CoA-Trfase_fam_III"/>
</dbReference>
<keyword evidence="1" id="KW-0808">Transferase</keyword>
<organism evidence="2 3">
    <name type="scientific">Conexibacter stalactiti</name>
    <dbReference type="NCBI Taxonomy" id="1940611"/>
    <lineage>
        <taxon>Bacteria</taxon>
        <taxon>Bacillati</taxon>
        <taxon>Actinomycetota</taxon>
        <taxon>Thermoleophilia</taxon>
        <taxon>Solirubrobacterales</taxon>
        <taxon>Conexibacteraceae</taxon>
        <taxon>Conexibacter</taxon>
    </lineage>
</organism>
<dbReference type="Pfam" id="PF02515">
    <property type="entry name" value="CoA_transf_3"/>
    <property type="match status" value="1"/>
</dbReference>